<protein>
    <recommendedName>
        <fullName evidence="2">GH16 domain-containing protein</fullName>
    </recommendedName>
</protein>
<dbReference type="PROSITE" id="PS51762">
    <property type="entry name" value="GH16_2"/>
    <property type="match status" value="1"/>
</dbReference>
<dbReference type="InterPro" id="IPR000757">
    <property type="entry name" value="Beta-glucanase-like"/>
</dbReference>
<accession>A0A226DBB6</accession>
<feature type="chain" id="PRO_5013325125" description="GH16 domain-containing protein" evidence="1">
    <location>
        <begin position="20"/>
        <end position="289"/>
    </location>
</feature>
<evidence type="ECO:0000313" key="4">
    <source>
        <dbReference type="Proteomes" id="UP000198287"/>
    </source>
</evidence>
<keyword evidence="1" id="KW-0732">Signal</keyword>
<sequence>MANLCLIFGLVSTFCYANAQFTENWAGSSSQTFVTYGTHGTPQSGFADPDALDGRSLRFTLNPNPPAGVGGAPAAETFGRYKYGTYWTRAKAANCSNQPLSGVVSGIFTYFNDQGDRNGNGIPDNSEIDFEWLCAAPEVVHLSIWTDYQETDPPNIRVVYRTIDLSTGRVLMDCYRERFGECRLLSAPERQPSQVTPISGYDSSTEYFWYGLEFAADRVHFMMRGRNGETITLWDYRGPTARMPQDEMHFMHNVWHTNNWWPEGDDGTMIEAPRSPVYMYVDSSSFTPA</sequence>
<name>A0A226DBB6_FOLCA</name>
<dbReference type="SUPFAM" id="SSF49899">
    <property type="entry name" value="Concanavalin A-like lectins/glucanases"/>
    <property type="match status" value="1"/>
</dbReference>
<dbReference type="CDD" id="cd00413">
    <property type="entry name" value="Glyco_hydrolase_16"/>
    <property type="match status" value="1"/>
</dbReference>
<comment type="caution">
    <text evidence="3">The sequence shown here is derived from an EMBL/GenBank/DDBJ whole genome shotgun (WGS) entry which is preliminary data.</text>
</comment>
<dbReference type="EMBL" id="LNIX01000029">
    <property type="protein sequence ID" value="OXA41536.1"/>
    <property type="molecule type" value="Genomic_DNA"/>
</dbReference>
<dbReference type="InterPro" id="IPR013320">
    <property type="entry name" value="ConA-like_dom_sf"/>
</dbReference>
<dbReference type="AlphaFoldDB" id="A0A226DBB6"/>
<gene>
    <name evidence="3" type="ORF">Fcan01_23798</name>
</gene>
<evidence type="ECO:0000259" key="2">
    <source>
        <dbReference type="PROSITE" id="PS51762"/>
    </source>
</evidence>
<feature type="signal peptide" evidence="1">
    <location>
        <begin position="1"/>
        <end position="19"/>
    </location>
</feature>
<evidence type="ECO:0000256" key="1">
    <source>
        <dbReference type="SAM" id="SignalP"/>
    </source>
</evidence>
<proteinExistence type="predicted"/>
<reference evidence="3 4" key="1">
    <citation type="submission" date="2015-12" db="EMBL/GenBank/DDBJ databases">
        <title>The genome of Folsomia candida.</title>
        <authorList>
            <person name="Faddeeva A."/>
            <person name="Derks M.F."/>
            <person name="Anvar Y."/>
            <person name="Smit S."/>
            <person name="Van Straalen N."/>
            <person name="Roelofs D."/>
        </authorList>
    </citation>
    <scope>NUCLEOTIDE SEQUENCE [LARGE SCALE GENOMIC DNA]</scope>
    <source>
        <strain evidence="3 4">VU population</strain>
        <tissue evidence="3">Whole body</tissue>
    </source>
</reference>
<feature type="domain" description="GH16" evidence="2">
    <location>
        <begin position="23"/>
        <end position="283"/>
    </location>
</feature>
<dbReference type="Gene3D" id="2.60.120.200">
    <property type="match status" value="1"/>
</dbReference>
<evidence type="ECO:0000313" key="3">
    <source>
        <dbReference type="EMBL" id="OXA41536.1"/>
    </source>
</evidence>
<organism evidence="3 4">
    <name type="scientific">Folsomia candida</name>
    <name type="common">Springtail</name>
    <dbReference type="NCBI Taxonomy" id="158441"/>
    <lineage>
        <taxon>Eukaryota</taxon>
        <taxon>Metazoa</taxon>
        <taxon>Ecdysozoa</taxon>
        <taxon>Arthropoda</taxon>
        <taxon>Hexapoda</taxon>
        <taxon>Collembola</taxon>
        <taxon>Entomobryomorpha</taxon>
        <taxon>Isotomoidea</taxon>
        <taxon>Isotomidae</taxon>
        <taxon>Proisotominae</taxon>
        <taxon>Folsomia</taxon>
    </lineage>
</organism>
<dbReference type="GO" id="GO:0004553">
    <property type="term" value="F:hydrolase activity, hydrolyzing O-glycosyl compounds"/>
    <property type="evidence" value="ECO:0007669"/>
    <property type="project" value="InterPro"/>
</dbReference>
<dbReference type="GO" id="GO:0005975">
    <property type="term" value="P:carbohydrate metabolic process"/>
    <property type="evidence" value="ECO:0007669"/>
    <property type="project" value="InterPro"/>
</dbReference>
<keyword evidence="4" id="KW-1185">Reference proteome</keyword>
<dbReference type="Proteomes" id="UP000198287">
    <property type="component" value="Unassembled WGS sequence"/>
</dbReference>